<name>A0A382LTE0_9ZZZZ</name>
<evidence type="ECO:0000313" key="1">
    <source>
        <dbReference type="EMBL" id="SVC39816.1"/>
    </source>
</evidence>
<dbReference type="EMBL" id="UINC01089054">
    <property type="protein sequence ID" value="SVC39816.1"/>
    <property type="molecule type" value="Genomic_DNA"/>
</dbReference>
<gene>
    <name evidence="1" type="ORF">METZ01_LOCUS292670</name>
</gene>
<feature type="non-terminal residue" evidence="1">
    <location>
        <position position="37"/>
    </location>
</feature>
<protein>
    <submittedName>
        <fullName evidence="1">Uncharacterized protein</fullName>
    </submittedName>
</protein>
<proteinExistence type="predicted"/>
<sequence>MKITDVRVFPIASFGQDPTRIEPIWQDVFRGTFWRGG</sequence>
<accession>A0A382LTE0</accession>
<dbReference type="AlphaFoldDB" id="A0A382LTE0"/>
<organism evidence="1">
    <name type="scientific">marine metagenome</name>
    <dbReference type="NCBI Taxonomy" id="408172"/>
    <lineage>
        <taxon>unclassified sequences</taxon>
        <taxon>metagenomes</taxon>
        <taxon>ecological metagenomes</taxon>
    </lineage>
</organism>
<reference evidence="1" key="1">
    <citation type="submission" date="2018-05" db="EMBL/GenBank/DDBJ databases">
        <authorList>
            <person name="Lanie J.A."/>
            <person name="Ng W.-L."/>
            <person name="Kazmierczak K.M."/>
            <person name="Andrzejewski T.M."/>
            <person name="Davidsen T.M."/>
            <person name="Wayne K.J."/>
            <person name="Tettelin H."/>
            <person name="Glass J.I."/>
            <person name="Rusch D."/>
            <person name="Podicherti R."/>
            <person name="Tsui H.-C.T."/>
            <person name="Winkler M.E."/>
        </authorList>
    </citation>
    <scope>NUCLEOTIDE SEQUENCE</scope>
</reference>